<accession>A0A9J6C6P5</accession>
<evidence type="ECO:0000313" key="7">
    <source>
        <dbReference type="EMBL" id="KAG5677761.1"/>
    </source>
</evidence>
<dbReference type="Pfam" id="PF01607">
    <property type="entry name" value="CBM_14"/>
    <property type="match status" value="5"/>
</dbReference>
<protein>
    <recommendedName>
        <fullName evidence="6">Chitin-binding type-2 domain-containing protein</fullName>
    </recommendedName>
</protein>
<evidence type="ECO:0000256" key="4">
    <source>
        <dbReference type="ARBA" id="ARBA00023157"/>
    </source>
</evidence>
<dbReference type="PANTHER" id="PTHR23301">
    <property type="entry name" value="CHITIN BINDING PERITROPHIN-A"/>
    <property type="match status" value="1"/>
</dbReference>
<keyword evidence="4" id="KW-1015">Disulfide bond</keyword>
<dbReference type="GO" id="GO:0008061">
    <property type="term" value="F:chitin binding"/>
    <property type="evidence" value="ECO:0007669"/>
    <property type="project" value="UniProtKB-KW"/>
</dbReference>
<dbReference type="InterPro" id="IPR036508">
    <property type="entry name" value="Chitin-bd_dom_sf"/>
</dbReference>
<dbReference type="Proteomes" id="UP001107558">
    <property type="component" value="Chromosome 2"/>
</dbReference>
<evidence type="ECO:0000256" key="1">
    <source>
        <dbReference type="ARBA" id="ARBA00022669"/>
    </source>
</evidence>
<evidence type="ECO:0000256" key="3">
    <source>
        <dbReference type="ARBA" id="ARBA00022737"/>
    </source>
</evidence>
<evidence type="ECO:0000313" key="8">
    <source>
        <dbReference type="Proteomes" id="UP001107558"/>
    </source>
</evidence>
<evidence type="ECO:0000259" key="6">
    <source>
        <dbReference type="PROSITE" id="PS50940"/>
    </source>
</evidence>
<keyword evidence="5" id="KW-0325">Glycoprotein</keyword>
<feature type="domain" description="Chitin-binding type-2" evidence="6">
    <location>
        <begin position="403"/>
        <end position="459"/>
    </location>
</feature>
<organism evidence="7 8">
    <name type="scientific">Polypedilum vanderplanki</name>
    <name type="common">Sleeping chironomid midge</name>
    <dbReference type="NCBI Taxonomy" id="319348"/>
    <lineage>
        <taxon>Eukaryota</taxon>
        <taxon>Metazoa</taxon>
        <taxon>Ecdysozoa</taxon>
        <taxon>Arthropoda</taxon>
        <taxon>Hexapoda</taxon>
        <taxon>Insecta</taxon>
        <taxon>Pterygota</taxon>
        <taxon>Neoptera</taxon>
        <taxon>Endopterygota</taxon>
        <taxon>Diptera</taxon>
        <taxon>Nematocera</taxon>
        <taxon>Chironomoidea</taxon>
        <taxon>Chironomidae</taxon>
        <taxon>Chironominae</taxon>
        <taxon>Polypedilum</taxon>
        <taxon>Polypedilum</taxon>
    </lineage>
</organism>
<dbReference type="InterPro" id="IPR051940">
    <property type="entry name" value="Chitin_bind-dev_reg"/>
</dbReference>
<dbReference type="PROSITE" id="PS50940">
    <property type="entry name" value="CHIT_BIND_II"/>
    <property type="match status" value="6"/>
</dbReference>
<keyword evidence="1" id="KW-0147">Chitin-binding</keyword>
<sequence length="697" mass="78996">MKALIIIILINSFQLIFCNDINFLMRYFVSKEPHFPSIDINEICNGAFFEARPFPGNSNFFVGCIRGNGIILQCHPNELFDENQLKCVTIDEINTTTTIITTTTTVSTEPPNYNDLCEGLFFDFIEHPNDCGKAIFCYEEQAIVRECSLGTIFDKIIQECRPGNRVTCEFYDIPPTTTNVPIETSTAPDLTDICNGVDLGFIEHPSDCGKAIFCFNQQKVLRECPENHIFDIQLGICRLGNRDTCEFQEMPPDGNIPVETTTSLNLDGICYGKEFKFIEHPTDCGKAIFCFNQNPIFRECPENQIFDISIEDCRDGNRETCLFYSRQNMNEHQNLCKRLDDVLIPHEIDLTKFYRCAAGRAYDMRCDFNEVFDIEKEMKIKMKNFQVVILFTILFNVFEIKAQNVCSGVWAGRVWNANDCSKYYTCVLTIPIEGSCDAYEIFNPATLNCIPGDPSTCKPFDSTTIATTFSPLPDNTTTTFIPTNTTFSTSISYNTTTTTMRTTTSPPNINDICKNVFFGARPFPDSDTLYVGCIRGNGVIQECFVKEIFDKTINECIEHCEVSENICIGIKLNIIENPCDCTRYIVCFNEAMLDDGECGPNEIFSPNDREYRPGNQETCELYSENTATITEPTFPITSTTTSIPIFNPCSSIEIGRVPHETDCTMYYSCLNYQYALNQCPPNQFFNETMNHCQVGSC</sequence>
<dbReference type="SMART" id="SM00494">
    <property type="entry name" value="ChtBD2"/>
    <property type="match status" value="9"/>
</dbReference>
<comment type="caution">
    <text evidence="7">The sequence shown here is derived from an EMBL/GenBank/DDBJ whole genome shotgun (WGS) entry which is preliminary data.</text>
</comment>
<dbReference type="EMBL" id="JADBJN010000002">
    <property type="protein sequence ID" value="KAG5677761.1"/>
    <property type="molecule type" value="Genomic_DNA"/>
</dbReference>
<evidence type="ECO:0000256" key="2">
    <source>
        <dbReference type="ARBA" id="ARBA00022729"/>
    </source>
</evidence>
<dbReference type="PANTHER" id="PTHR23301:SF0">
    <property type="entry name" value="CHITIN-BINDING TYPE-2 DOMAIN-CONTAINING PROTEIN-RELATED"/>
    <property type="match status" value="1"/>
</dbReference>
<feature type="domain" description="Chitin-binding type-2" evidence="6">
    <location>
        <begin position="191"/>
        <end position="247"/>
    </location>
</feature>
<gene>
    <name evidence="7" type="ORF">PVAND_007492</name>
</gene>
<keyword evidence="2" id="KW-0732">Signal</keyword>
<feature type="domain" description="Chitin-binding type-2" evidence="6">
    <location>
        <begin position="114"/>
        <end position="170"/>
    </location>
</feature>
<feature type="domain" description="Chitin-binding type-2" evidence="6">
    <location>
        <begin position="646"/>
        <end position="692"/>
    </location>
</feature>
<name>A0A9J6C6P5_POLVA</name>
<proteinExistence type="predicted"/>
<dbReference type="GO" id="GO:0005576">
    <property type="term" value="C:extracellular region"/>
    <property type="evidence" value="ECO:0007669"/>
    <property type="project" value="InterPro"/>
</dbReference>
<keyword evidence="8" id="KW-1185">Reference proteome</keyword>
<dbReference type="OrthoDB" id="7715901at2759"/>
<dbReference type="InterPro" id="IPR002557">
    <property type="entry name" value="Chitin-bd_dom"/>
</dbReference>
<reference evidence="7" key="1">
    <citation type="submission" date="2021-03" db="EMBL/GenBank/DDBJ databases">
        <title>Chromosome level genome of the anhydrobiotic midge Polypedilum vanderplanki.</title>
        <authorList>
            <person name="Yoshida Y."/>
            <person name="Kikawada T."/>
            <person name="Gusev O."/>
        </authorList>
    </citation>
    <scope>NUCLEOTIDE SEQUENCE</scope>
    <source>
        <strain evidence="7">NIAS01</strain>
        <tissue evidence="7">Whole body or cell culture</tissue>
    </source>
</reference>
<feature type="domain" description="Chitin-binding type-2" evidence="6">
    <location>
        <begin position="41"/>
        <end position="97"/>
    </location>
</feature>
<dbReference type="Gene3D" id="2.170.140.10">
    <property type="entry name" value="Chitin binding domain"/>
    <property type="match status" value="5"/>
</dbReference>
<evidence type="ECO:0000256" key="5">
    <source>
        <dbReference type="ARBA" id="ARBA00023180"/>
    </source>
</evidence>
<dbReference type="SUPFAM" id="SSF57625">
    <property type="entry name" value="Invertebrate chitin-binding proteins"/>
    <property type="match status" value="8"/>
</dbReference>
<feature type="domain" description="Chitin-binding type-2" evidence="6">
    <location>
        <begin position="267"/>
        <end position="323"/>
    </location>
</feature>
<dbReference type="AlphaFoldDB" id="A0A9J6C6P5"/>
<keyword evidence="3" id="KW-0677">Repeat</keyword>